<organism evidence="1 2">
    <name type="scientific">Breznakibacter xylanolyticus</name>
    <dbReference type="NCBI Taxonomy" id="990"/>
    <lineage>
        <taxon>Bacteria</taxon>
        <taxon>Pseudomonadati</taxon>
        <taxon>Bacteroidota</taxon>
        <taxon>Bacteroidia</taxon>
        <taxon>Marinilabiliales</taxon>
        <taxon>Marinilabiliaceae</taxon>
        <taxon>Breznakibacter</taxon>
    </lineage>
</organism>
<dbReference type="OrthoDB" id="9781180at2"/>
<proteinExistence type="predicted"/>
<keyword evidence="1" id="KW-0808">Transferase</keyword>
<dbReference type="InterPro" id="IPR027417">
    <property type="entry name" value="P-loop_NTPase"/>
</dbReference>
<evidence type="ECO:0000313" key="2">
    <source>
        <dbReference type="Proteomes" id="UP000249239"/>
    </source>
</evidence>
<protein>
    <submittedName>
        <fullName evidence="1">Cytidylate kinase</fullName>
    </submittedName>
</protein>
<reference evidence="1 2" key="1">
    <citation type="submission" date="2018-06" db="EMBL/GenBank/DDBJ databases">
        <title>Genomic Encyclopedia of Archaeal and Bacterial Type Strains, Phase II (KMG-II): from individual species to whole genera.</title>
        <authorList>
            <person name="Goeker M."/>
        </authorList>
    </citation>
    <scope>NUCLEOTIDE SEQUENCE [LARGE SCALE GENOMIC DNA]</scope>
    <source>
        <strain evidence="1 2">DSM 6779</strain>
    </source>
</reference>
<dbReference type="RefSeq" id="WP_111444339.1">
    <property type="nucleotide sequence ID" value="NZ_QKZK01000003.1"/>
</dbReference>
<dbReference type="GO" id="GO:0016301">
    <property type="term" value="F:kinase activity"/>
    <property type="evidence" value="ECO:0007669"/>
    <property type="project" value="UniProtKB-KW"/>
</dbReference>
<name>A0A2W7QE59_9BACT</name>
<dbReference type="AlphaFoldDB" id="A0A2W7QE59"/>
<accession>A0A2W7QE59</accession>
<keyword evidence="1" id="KW-0418">Kinase</keyword>
<dbReference type="Pfam" id="PF13189">
    <property type="entry name" value="Cytidylate_kin2"/>
    <property type="match status" value="1"/>
</dbReference>
<dbReference type="Proteomes" id="UP000249239">
    <property type="component" value="Unassembled WGS sequence"/>
</dbReference>
<keyword evidence="2" id="KW-1185">Reference proteome</keyword>
<dbReference type="Gene3D" id="3.40.50.300">
    <property type="entry name" value="P-loop containing nucleotide triphosphate hydrolases"/>
    <property type="match status" value="1"/>
</dbReference>
<sequence>MNNLFLKYMRERSEKSDPISHHATIAHTKPIITISREYGCPGDRIAEMLAETLSKKNHLNGGMDEWKWISKEILDDSAHKLKMTPSLVNEIAHKKERGFFDNLALFFSDEYYPTDGKVQNTIAGMIHKTAEQGNVVILGRAAEIITQNFVNAVHIKLFAPVEWRNEIVSINENVSMSTAKKICADNDRQRESFRNYFRGDRDPLSFYDLTFNCKTLSDEEVIEMILILAESRGFV</sequence>
<gene>
    <name evidence="1" type="ORF">LX69_00625</name>
</gene>
<comment type="caution">
    <text evidence="1">The sequence shown here is derived from an EMBL/GenBank/DDBJ whole genome shotgun (WGS) entry which is preliminary data.</text>
</comment>
<dbReference type="EMBL" id="QKZK01000003">
    <property type="protein sequence ID" value="PZX20169.1"/>
    <property type="molecule type" value="Genomic_DNA"/>
</dbReference>
<evidence type="ECO:0000313" key="1">
    <source>
        <dbReference type="EMBL" id="PZX20169.1"/>
    </source>
</evidence>